<dbReference type="AlphaFoldDB" id="G2YEU2"/>
<dbReference type="InParanoid" id="G2YEU2"/>
<name>G2YEU2_BOTF4</name>
<reference evidence="2" key="1">
    <citation type="journal article" date="2011" name="PLoS Genet.">
        <title>Genomic analysis of the necrotrophic fungal pathogens Sclerotinia sclerotiorum and Botrytis cinerea.</title>
        <authorList>
            <person name="Amselem J."/>
            <person name="Cuomo C.A."/>
            <person name="van Kan J.A."/>
            <person name="Viaud M."/>
            <person name="Benito E.P."/>
            <person name="Couloux A."/>
            <person name="Coutinho P.M."/>
            <person name="de Vries R.P."/>
            <person name="Dyer P.S."/>
            <person name="Fillinger S."/>
            <person name="Fournier E."/>
            <person name="Gout L."/>
            <person name="Hahn M."/>
            <person name="Kohn L."/>
            <person name="Lapalu N."/>
            <person name="Plummer K.M."/>
            <person name="Pradier J.M."/>
            <person name="Quevillon E."/>
            <person name="Sharon A."/>
            <person name="Simon A."/>
            <person name="ten Have A."/>
            <person name="Tudzynski B."/>
            <person name="Tudzynski P."/>
            <person name="Wincker P."/>
            <person name="Andrew M."/>
            <person name="Anthouard V."/>
            <person name="Beever R.E."/>
            <person name="Beffa R."/>
            <person name="Benoit I."/>
            <person name="Bouzid O."/>
            <person name="Brault B."/>
            <person name="Chen Z."/>
            <person name="Choquer M."/>
            <person name="Collemare J."/>
            <person name="Cotton P."/>
            <person name="Danchin E.G."/>
            <person name="Da Silva C."/>
            <person name="Gautier A."/>
            <person name="Giraud C."/>
            <person name="Giraud T."/>
            <person name="Gonzalez C."/>
            <person name="Grossetete S."/>
            <person name="Guldener U."/>
            <person name="Henrissat B."/>
            <person name="Howlett B.J."/>
            <person name="Kodira C."/>
            <person name="Kretschmer M."/>
            <person name="Lappartient A."/>
            <person name="Leroch M."/>
            <person name="Levis C."/>
            <person name="Mauceli E."/>
            <person name="Neuveglise C."/>
            <person name="Oeser B."/>
            <person name="Pearson M."/>
            <person name="Poulain J."/>
            <person name="Poussereau N."/>
            <person name="Quesneville H."/>
            <person name="Rascle C."/>
            <person name="Schumacher J."/>
            <person name="Segurens B."/>
            <person name="Sexton A."/>
            <person name="Silva E."/>
            <person name="Sirven C."/>
            <person name="Soanes D.M."/>
            <person name="Talbot N.J."/>
            <person name="Templeton M."/>
            <person name="Yandava C."/>
            <person name="Yarden O."/>
            <person name="Zeng Q."/>
            <person name="Rollins J.A."/>
            <person name="Lebrun M.H."/>
            <person name="Dickman M."/>
        </authorList>
    </citation>
    <scope>NUCLEOTIDE SEQUENCE [LARGE SCALE GENOMIC DNA]</scope>
    <source>
        <strain evidence="2">T4</strain>
    </source>
</reference>
<protein>
    <submittedName>
        <fullName evidence="1">Uncharacterized protein</fullName>
    </submittedName>
</protein>
<gene>
    <name evidence="1" type="ORF">BofuT4_uP090220.1</name>
</gene>
<accession>G2YEU2</accession>
<dbReference type="HOGENOM" id="CLU_3260442_0_0_1"/>
<sequence>MGVGSHLYMRARGTFAWRWASANAIVLRSRKIFWDANTQGET</sequence>
<dbReference type="Proteomes" id="UP000008177">
    <property type="component" value="Unplaced contigs"/>
</dbReference>
<organism evidence="1 2">
    <name type="scientific">Botryotinia fuckeliana (strain T4)</name>
    <name type="common">Noble rot fungus</name>
    <name type="synonym">Botrytis cinerea</name>
    <dbReference type="NCBI Taxonomy" id="999810"/>
    <lineage>
        <taxon>Eukaryota</taxon>
        <taxon>Fungi</taxon>
        <taxon>Dikarya</taxon>
        <taxon>Ascomycota</taxon>
        <taxon>Pezizomycotina</taxon>
        <taxon>Leotiomycetes</taxon>
        <taxon>Helotiales</taxon>
        <taxon>Sclerotiniaceae</taxon>
        <taxon>Botrytis</taxon>
    </lineage>
</organism>
<dbReference type="EMBL" id="FQ790325">
    <property type="protein sequence ID" value="CCD50335.1"/>
    <property type="molecule type" value="Genomic_DNA"/>
</dbReference>
<evidence type="ECO:0000313" key="1">
    <source>
        <dbReference type="EMBL" id="CCD50335.1"/>
    </source>
</evidence>
<evidence type="ECO:0000313" key="2">
    <source>
        <dbReference type="Proteomes" id="UP000008177"/>
    </source>
</evidence>
<proteinExistence type="predicted"/>